<dbReference type="AlphaFoldDB" id="X1BM92"/>
<proteinExistence type="predicted"/>
<organism evidence="1">
    <name type="scientific">marine sediment metagenome</name>
    <dbReference type="NCBI Taxonomy" id="412755"/>
    <lineage>
        <taxon>unclassified sequences</taxon>
        <taxon>metagenomes</taxon>
        <taxon>ecological metagenomes</taxon>
    </lineage>
</organism>
<name>X1BM92_9ZZZZ</name>
<comment type="caution">
    <text evidence="1">The sequence shown here is derived from an EMBL/GenBank/DDBJ whole genome shotgun (WGS) entry which is preliminary data.</text>
</comment>
<accession>X1BM92</accession>
<dbReference type="EMBL" id="BART01012773">
    <property type="protein sequence ID" value="GAG85198.1"/>
    <property type="molecule type" value="Genomic_DNA"/>
</dbReference>
<gene>
    <name evidence="1" type="ORF">S01H4_26477</name>
</gene>
<evidence type="ECO:0000313" key="1">
    <source>
        <dbReference type="EMBL" id="GAG85198.1"/>
    </source>
</evidence>
<reference evidence="1" key="1">
    <citation type="journal article" date="2014" name="Front. Microbiol.">
        <title>High frequency of phylogenetically diverse reductive dehalogenase-homologous genes in deep subseafloor sedimentary metagenomes.</title>
        <authorList>
            <person name="Kawai M."/>
            <person name="Futagami T."/>
            <person name="Toyoda A."/>
            <person name="Takaki Y."/>
            <person name="Nishi S."/>
            <person name="Hori S."/>
            <person name="Arai W."/>
            <person name="Tsubouchi T."/>
            <person name="Morono Y."/>
            <person name="Uchiyama I."/>
            <person name="Ito T."/>
            <person name="Fujiyama A."/>
            <person name="Inagaki F."/>
            <person name="Takami H."/>
        </authorList>
    </citation>
    <scope>NUCLEOTIDE SEQUENCE</scope>
    <source>
        <strain evidence="1">Expedition CK06-06</strain>
    </source>
</reference>
<sequence>MTLSTIQNRVLNKLGDTIVNGVFGYTAAMIKDDVNMGIRVIVGRTPDEKCKQVYHTKPSSKFAPDDGLILETIRLLSVMRDDSDGNPRRSYKIKYR</sequence>
<protein>
    <submittedName>
        <fullName evidence="1">Uncharacterized protein</fullName>
    </submittedName>
</protein>